<dbReference type="Proteomes" id="UP001172155">
    <property type="component" value="Unassembled WGS sequence"/>
</dbReference>
<feature type="region of interest" description="Disordered" evidence="1">
    <location>
        <begin position="1"/>
        <end position="25"/>
    </location>
</feature>
<evidence type="ECO:0000313" key="2">
    <source>
        <dbReference type="EMBL" id="KAK0743239.1"/>
    </source>
</evidence>
<evidence type="ECO:0000256" key="1">
    <source>
        <dbReference type="SAM" id="MobiDB-lite"/>
    </source>
</evidence>
<dbReference type="EMBL" id="JAUKUD010000005">
    <property type="protein sequence ID" value="KAK0743239.1"/>
    <property type="molecule type" value="Genomic_DNA"/>
</dbReference>
<accession>A0AA40EPR1</accession>
<proteinExistence type="predicted"/>
<name>A0AA40EPR1_9PEZI</name>
<organism evidence="2 3">
    <name type="scientific">Schizothecium vesticola</name>
    <dbReference type="NCBI Taxonomy" id="314040"/>
    <lineage>
        <taxon>Eukaryota</taxon>
        <taxon>Fungi</taxon>
        <taxon>Dikarya</taxon>
        <taxon>Ascomycota</taxon>
        <taxon>Pezizomycotina</taxon>
        <taxon>Sordariomycetes</taxon>
        <taxon>Sordariomycetidae</taxon>
        <taxon>Sordariales</taxon>
        <taxon>Schizotheciaceae</taxon>
        <taxon>Schizothecium</taxon>
    </lineage>
</organism>
<reference evidence="2" key="1">
    <citation type="submission" date="2023-06" db="EMBL/GenBank/DDBJ databases">
        <title>Genome-scale phylogeny and comparative genomics of the fungal order Sordariales.</title>
        <authorList>
            <consortium name="Lawrence Berkeley National Laboratory"/>
            <person name="Hensen N."/>
            <person name="Bonometti L."/>
            <person name="Westerberg I."/>
            <person name="Brannstrom I.O."/>
            <person name="Guillou S."/>
            <person name="Cros-Aarteil S."/>
            <person name="Calhoun S."/>
            <person name="Haridas S."/>
            <person name="Kuo A."/>
            <person name="Mondo S."/>
            <person name="Pangilinan J."/>
            <person name="Riley R."/>
            <person name="LaButti K."/>
            <person name="Andreopoulos B."/>
            <person name="Lipzen A."/>
            <person name="Chen C."/>
            <person name="Yanf M."/>
            <person name="Daum C."/>
            <person name="Ng V."/>
            <person name="Clum A."/>
            <person name="Steindorff A."/>
            <person name="Ohm R."/>
            <person name="Martin F."/>
            <person name="Silar P."/>
            <person name="Natvig D."/>
            <person name="Lalanne C."/>
            <person name="Gautier V."/>
            <person name="Ament-velasquez S.L."/>
            <person name="Kruys A."/>
            <person name="Hutchinson M.I."/>
            <person name="Powell A.J."/>
            <person name="Barry K."/>
            <person name="Miller A.N."/>
            <person name="Grigoriev I.V."/>
            <person name="Debuchy R."/>
            <person name="Gladieux P."/>
            <person name="Thoren M.H."/>
            <person name="Johannesson H."/>
        </authorList>
    </citation>
    <scope>NUCLEOTIDE SEQUENCE</scope>
    <source>
        <strain evidence="2">SMH3187-1</strain>
    </source>
</reference>
<protein>
    <submittedName>
        <fullName evidence="2">Uncharacterized protein</fullName>
    </submittedName>
</protein>
<feature type="compositionally biased region" description="Basic and acidic residues" evidence="1">
    <location>
        <begin position="1"/>
        <end position="12"/>
    </location>
</feature>
<evidence type="ECO:0000313" key="3">
    <source>
        <dbReference type="Proteomes" id="UP001172155"/>
    </source>
</evidence>
<dbReference type="AlphaFoldDB" id="A0AA40EPR1"/>
<comment type="caution">
    <text evidence="2">The sequence shown here is derived from an EMBL/GenBank/DDBJ whole genome shotgun (WGS) entry which is preliminary data.</text>
</comment>
<gene>
    <name evidence="2" type="ORF">B0T18DRAFT_430565</name>
</gene>
<sequence>MDDNGEGDHGDLGDPTLPSSPVKDKSPIPGLSKLVVVQICFRIGELVNRASKCRSANQDAIFELYARVKSSSRDSSGRVQHFEFMDLFKSYPPHLAGTLSGWKRGSLVDEQSAAFLAITDPKMCRCICKMRRVTKGKHTSWVLEVMSIRETVWDNVDWIKATAFRGQ</sequence>
<keyword evidence="3" id="KW-1185">Reference proteome</keyword>